<gene>
    <name evidence="3" type="ORF">GCM10010302_53960</name>
</gene>
<evidence type="ECO:0000256" key="2">
    <source>
        <dbReference type="SAM" id="Phobius"/>
    </source>
</evidence>
<organism evidence="3 4">
    <name type="scientific">Streptomyces polychromogenes</name>
    <dbReference type="NCBI Taxonomy" id="67342"/>
    <lineage>
        <taxon>Bacteria</taxon>
        <taxon>Bacillati</taxon>
        <taxon>Actinomycetota</taxon>
        <taxon>Actinomycetes</taxon>
        <taxon>Kitasatosporales</taxon>
        <taxon>Streptomycetaceae</taxon>
        <taxon>Streptomyces</taxon>
    </lineage>
</organism>
<reference evidence="3 4" key="1">
    <citation type="journal article" date="2019" name="Int. J. Syst. Evol. Microbiol.">
        <title>The Global Catalogue of Microorganisms (GCM) 10K type strain sequencing project: providing services to taxonomists for standard genome sequencing and annotation.</title>
        <authorList>
            <consortium name="The Broad Institute Genomics Platform"/>
            <consortium name="The Broad Institute Genome Sequencing Center for Infectious Disease"/>
            <person name="Wu L."/>
            <person name="Ma J."/>
        </authorList>
    </citation>
    <scope>NUCLEOTIDE SEQUENCE [LARGE SCALE GENOMIC DNA]</scope>
    <source>
        <strain evidence="3 4">JCM 4505</strain>
    </source>
</reference>
<protein>
    <recommendedName>
        <fullName evidence="5">Integral membrane protein</fullName>
    </recommendedName>
</protein>
<dbReference type="EMBL" id="BAAABV010000023">
    <property type="protein sequence ID" value="GAA0308425.1"/>
    <property type="molecule type" value="Genomic_DNA"/>
</dbReference>
<feature type="transmembrane region" description="Helical" evidence="2">
    <location>
        <begin position="101"/>
        <end position="117"/>
    </location>
</feature>
<name>A0ABN0VKB6_9ACTN</name>
<evidence type="ECO:0000313" key="3">
    <source>
        <dbReference type="EMBL" id="GAA0308425.1"/>
    </source>
</evidence>
<feature type="compositionally biased region" description="Low complexity" evidence="1">
    <location>
        <begin position="38"/>
        <end position="53"/>
    </location>
</feature>
<keyword evidence="4" id="KW-1185">Reference proteome</keyword>
<accession>A0ABN0VKB6</accession>
<keyword evidence="2" id="KW-1133">Transmembrane helix</keyword>
<evidence type="ECO:0008006" key="5">
    <source>
        <dbReference type="Google" id="ProtNLM"/>
    </source>
</evidence>
<sequence>MVARLPTPAHTSPTDRPRPGRAPRGYPAGVSKKPSPRTPAASTAAPATPAAAAAEPGALPGRLTAAAALTALEGLALAGLGVYMLFVGIAGHPDSPQQAETGGVTLLSLAALPLIAARGLRLGRRWSRGPALITQLMALPVAWTLWTTGGAMTAAAVALALAAVAVTALLVNPTATEALGIGPGDQAR</sequence>
<comment type="caution">
    <text evidence="3">The sequence shown here is derived from an EMBL/GenBank/DDBJ whole genome shotgun (WGS) entry which is preliminary data.</text>
</comment>
<evidence type="ECO:0000256" key="1">
    <source>
        <dbReference type="SAM" id="MobiDB-lite"/>
    </source>
</evidence>
<proteinExistence type="predicted"/>
<keyword evidence="2" id="KW-0472">Membrane</keyword>
<feature type="region of interest" description="Disordered" evidence="1">
    <location>
        <begin position="1"/>
        <end position="53"/>
    </location>
</feature>
<evidence type="ECO:0000313" key="4">
    <source>
        <dbReference type="Proteomes" id="UP001501867"/>
    </source>
</evidence>
<feature type="transmembrane region" description="Helical" evidence="2">
    <location>
        <begin position="152"/>
        <end position="171"/>
    </location>
</feature>
<keyword evidence="2" id="KW-0812">Transmembrane</keyword>
<feature type="transmembrane region" description="Helical" evidence="2">
    <location>
        <begin position="66"/>
        <end position="89"/>
    </location>
</feature>
<dbReference type="Proteomes" id="UP001501867">
    <property type="component" value="Unassembled WGS sequence"/>
</dbReference>
<feature type="transmembrane region" description="Helical" evidence="2">
    <location>
        <begin position="129"/>
        <end position="146"/>
    </location>
</feature>